<evidence type="ECO:0000256" key="2">
    <source>
        <dbReference type="SAM" id="MobiDB-lite"/>
    </source>
</evidence>
<keyword evidence="1" id="KW-0863">Zinc-finger</keyword>
<feature type="compositionally biased region" description="Basic residues" evidence="2">
    <location>
        <begin position="66"/>
        <end position="77"/>
    </location>
</feature>
<dbReference type="InterPro" id="IPR013087">
    <property type="entry name" value="Znf_C2H2_type"/>
</dbReference>
<dbReference type="PROSITE" id="PS50157">
    <property type="entry name" value="ZINC_FINGER_C2H2_2"/>
    <property type="match status" value="1"/>
</dbReference>
<evidence type="ECO:0000259" key="3">
    <source>
        <dbReference type="PROSITE" id="PS50157"/>
    </source>
</evidence>
<dbReference type="SUPFAM" id="SSF57667">
    <property type="entry name" value="beta-beta-alpha zinc fingers"/>
    <property type="match status" value="1"/>
</dbReference>
<feature type="domain" description="C2H2-type" evidence="3">
    <location>
        <begin position="46"/>
        <end position="73"/>
    </location>
</feature>
<dbReference type="GO" id="GO:0009740">
    <property type="term" value="P:gibberellic acid mediated signaling pathway"/>
    <property type="evidence" value="ECO:0007669"/>
    <property type="project" value="TreeGrafter"/>
</dbReference>
<dbReference type="PANTHER" id="PTHR46353:SF11">
    <property type="entry name" value="C2H2-TYPE DOMAIN-CONTAINING PROTEIN"/>
    <property type="match status" value="1"/>
</dbReference>
<keyword evidence="1" id="KW-0862">Zinc</keyword>
<dbReference type="AlphaFoldDB" id="A0A8K0DZ89"/>
<dbReference type="GO" id="GO:0009736">
    <property type="term" value="P:cytokinin-activated signaling pathway"/>
    <property type="evidence" value="ECO:0007669"/>
    <property type="project" value="TreeGrafter"/>
</dbReference>
<dbReference type="EMBL" id="VOIH02000010">
    <property type="protein sequence ID" value="KAF3436515.1"/>
    <property type="molecule type" value="Genomic_DNA"/>
</dbReference>
<keyword evidence="1" id="KW-0479">Metal-binding</keyword>
<reference evidence="4" key="1">
    <citation type="submission" date="2020-03" db="EMBL/GenBank/DDBJ databases">
        <title>A high-quality chromosome-level genome assembly of a woody plant with both climbing and erect habits, Rhamnella rubrinervis.</title>
        <authorList>
            <person name="Lu Z."/>
            <person name="Yang Y."/>
            <person name="Zhu X."/>
            <person name="Sun Y."/>
        </authorList>
    </citation>
    <scope>NUCLEOTIDE SEQUENCE</scope>
    <source>
        <strain evidence="4">BYM</strain>
        <tissue evidence="4">Leaf</tissue>
    </source>
</reference>
<dbReference type="GO" id="GO:0000976">
    <property type="term" value="F:transcription cis-regulatory region binding"/>
    <property type="evidence" value="ECO:0007669"/>
    <property type="project" value="TreeGrafter"/>
</dbReference>
<dbReference type="GO" id="GO:0008270">
    <property type="term" value="F:zinc ion binding"/>
    <property type="evidence" value="ECO:0007669"/>
    <property type="project" value="UniProtKB-KW"/>
</dbReference>
<dbReference type="GO" id="GO:0003700">
    <property type="term" value="F:DNA-binding transcription factor activity"/>
    <property type="evidence" value="ECO:0007669"/>
    <property type="project" value="TreeGrafter"/>
</dbReference>
<gene>
    <name evidence="4" type="ORF">FNV43_RR23607</name>
</gene>
<dbReference type="Pfam" id="PF12023">
    <property type="entry name" value="DUF3511"/>
    <property type="match status" value="1"/>
</dbReference>
<dbReference type="InterPro" id="IPR021899">
    <property type="entry name" value="DUF3511"/>
</dbReference>
<dbReference type="GO" id="GO:0010090">
    <property type="term" value="P:trichome morphogenesis"/>
    <property type="evidence" value="ECO:0007669"/>
    <property type="project" value="InterPro"/>
</dbReference>
<accession>A0A8K0DZ89</accession>
<dbReference type="OrthoDB" id="772256at2759"/>
<keyword evidence="5" id="KW-1185">Reference proteome</keyword>
<dbReference type="GO" id="GO:0005634">
    <property type="term" value="C:nucleus"/>
    <property type="evidence" value="ECO:0007669"/>
    <property type="project" value="TreeGrafter"/>
</dbReference>
<dbReference type="Proteomes" id="UP000796880">
    <property type="component" value="Unassembled WGS sequence"/>
</dbReference>
<evidence type="ECO:0000256" key="1">
    <source>
        <dbReference type="PROSITE-ProRule" id="PRU00042"/>
    </source>
</evidence>
<dbReference type="Gene3D" id="3.30.160.60">
    <property type="entry name" value="Classic Zinc Finger"/>
    <property type="match status" value="1"/>
</dbReference>
<dbReference type="InterPro" id="IPR036236">
    <property type="entry name" value="Znf_C2H2_sf"/>
</dbReference>
<comment type="caution">
    <text evidence="4">The sequence shown here is derived from an EMBL/GenBank/DDBJ whole genome shotgun (WGS) entry which is preliminary data.</text>
</comment>
<evidence type="ECO:0000313" key="5">
    <source>
        <dbReference type="Proteomes" id="UP000796880"/>
    </source>
</evidence>
<organism evidence="4 5">
    <name type="scientific">Rhamnella rubrinervis</name>
    <dbReference type="NCBI Taxonomy" id="2594499"/>
    <lineage>
        <taxon>Eukaryota</taxon>
        <taxon>Viridiplantae</taxon>
        <taxon>Streptophyta</taxon>
        <taxon>Embryophyta</taxon>
        <taxon>Tracheophyta</taxon>
        <taxon>Spermatophyta</taxon>
        <taxon>Magnoliopsida</taxon>
        <taxon>eudicotyledons</taxon>
        <taxon>Gunneridae</taxon>
        <taxon>Pentapetalae</taxon>
        <taxon>rosids</taxon>
        <taxon>fabids</taxon>
        <taxon>Rosales</taxon>
        <taxon>Rhamnaceae</taxon>
        <taxon>rhamnoid group</taxon>
        <taxon>Rhamneae</taxon>
        <taxon>Rhamnella</taxon>
    </lineage>
</organism>
<protein>
    <recommendedName>
        <fullName evidence="3">C2H2-type domain-containing protein</fullName>
    </recommendedName>
</protein>
<feature type="region of interest" description="Disordered" evidence="2">
    <location>
        <begin position="61"/>
        <end position="82"/>
    </location>
</feature>
<name>A0A8K0DZ89_9ROSA</name>
<dbReference type="PANTHER" id="PTHR46353">
    <property type="entry name" value="ZINC FINGER PROTEIN 5"/>
    <property type="match status" value="1"/>
</dbReference>
<dbReference type="PROSITE" id="PS00028">
    <property type="entry name" value="ZINC_FINGER_C2H2_1"/>
    <property type="match status" value="1"/>
</dbReference>
<evidence type="ECO:0000313" key="4">
    <source>
        <dbReference type="EMBL" id="KAF3436515.1"/>
    </source>
</evidence>
<dbReference type="InterPro" id="IPR044299">
    <property type="entry name" value="GIS3/ZFP5/ZFP6"/>
</dbReference>
<proteinExistence type="predicted"/>
<sequence>MSNYNPTTSTPRLFGFPLKSDQYDTHEVGAGKIAASSETWEENRKFKCQFCGRVFGNSQALGGHQNAHKRERQRAKRAQFQSHHPTRFIAAATVLSSHACSVRSRSSSSTTSTLITTCNNNLAARFYPSSSTSYSRFPPHFCLISPPDEQLAATVPSSTSARQISSKLPKREVGVDLHLKLSLSAQQLQVPIIQLNDPLMLDTYVEAVVLIGMGELGYGGSKWRHEIVSGKSYGVGGGTEAQSPSCLPPIPPHVVRRPSQSDSKAWSFTDPESKRKKRIYKYNVYSVEGRVKASVKKGLRWIKNKCSKIVHGY</sequence>